<dbReference type="InterPro" id="IPR029056">
    <property type="entry name" value="Ribokinase-like"/>
</dbReference>
<dbReference type="AlphaFoldDB" id="A0A0T6LR92"/>
<dbReference type="RefSeq" id="WP_018386308.1">
    <property type="nucleotide sequence ID" value="NZ_LLZU01000024.1"/>
</dbReference>
<comment type="caution">
    <text evidence="4">The sequence shown here is derived from an EMBL/GenBank/DDBJ whole genome shotgun (WGS) entry which is preliminary data.</text>
</comment>
<evidence type="ECO:0000313" key="4">
    <source>
        <dbReference type="EMBL" id="KRV48417.1"/>
    </source>
</evidence>
<dbReference type="Gene3D" id="3.40.1190.20">
    <property type="match status" value="1"/>
</dbReference>
<evidence type="ECO:0000256" key="2">
    <source>
        <dbReference type="ARBA" id="ARBA00022777"/>
    </source>
</evidence>
<feature type="domain" description="Carbohydrate kinase PfkB" evidence="3">
    <location>
        <begin position="201"/>
        <end position="299"/>
    </location>
</feature>
<dbReference type="GO" id="GO:0016301">
    <property type="term" value="F:kinase activity"/>
    <property type="evidence" value="ECO:0007669"/>
    <property type="project" value="UniProtKB-KW"/>
</dbReference>
<dbReference type="EMBL" id="LLZU01000024">
    <property type="protein sequence ID" value="KRV48417.1"/>
    <property type="molecule type" value="Genomic_DNA"/>
</dbReference>
<keyword evidence="5" id="KW-1185">Reference proteome</keyword>
<accession>A0A0T6LR92</accession>
<dbReference type="Proteomes" id="UP000050867">
    <property type="component" value="Unassembled WGS sequence"/>
</dbReference>
<sequence length="324" mass="35178">MVADHDVLDEYDVLVVGGAGVDTIVRVDALRVPEGDSVGVPPVHDYLGHTGSGVALSCHALGLRVKFLDFLGDDAQGRLVLDEFARAGLDFSHLVSPAGTPRGVNLVDPQGRRFSFYDGRHPAELRLPRSFYLPYLERARHVHLSIVNHNRDLYPDIESLGRPSSTDLHDWDGHNPYHRFYALASDLVFLSDAAVRERREEVMRGILSEGRAEVVVVMAGADGCYLLTRDEHRAAGRGGGVRHFPAVRPPRPVVDSNGAGDAFVSGFLHARLAGRRVEECVRAGLAAGAHACTGVGTHTAFITAGELAERCGWESRENGHFVGQ</sequence>
<dbReference type="STRING" id="76728.AQ490_03950"/>
<dbReference type="InterPro" id="IPR011611">
    <property type="entry name" value="PfkB_dom"/>
</dbReference>
<evidence type="ECO:0000313" key="5">
    <source>
        <dbReference type="Proteomes" id="UP000050867"/>
    </source>
</evidence>
<dbReference type="PROSITE" id="PS00584">
    <property type="entry name" value="PFKB_KINASES_2"/>
    <property type="match status" value="1"/>
</dbReference>
<evidence type="ECO:0000259" key="3">
    <source>
        <dbReference type="Pfam" id="PF00294"/>
    </source>
</evidence>
<dbReference type="eggNOG" id="COG0524">
    <property type="taxonomic scope" value="Bacteria"/>
</dbReference>
<proteinExistence type="predicted"/>
<dbReference type="InterPro" id="IPR002173">
    <property type="entry name" value="Carboh/pur_kinase_PfkB_CS"/>
</dbReference>
<gene>
    <name evidence="4" type="ORF">AQ490_03950</name>
</gene>
<organism evidence="4 5">
    <name type="scientific">Wenjunlia vitaminophila</name>
    <name type="common">Streptomyces vitaminophilus</name>
    <dbReference type="NCBI Taxonomy" id="76728"/>
    <lineage>
        <taxon>Bacteria</taxon>
        <taxon>Bacillati</taxon>
        <taxon>Actinomycetota</taxon>
        <taxon>Actinomycetes</taxon>
        <taxon>Kitasatosporales</taxon>
        <taxon>Streptomycetaceae</taxon>
        <taxon>Wenjunlia</taxon>
    </lineage>
</organism>
<keyword evidence="2 4" id="KW-0418">Kinase</keyword>
<protein>
    <submittedName>
        <fullName evidence="4">Carbohydrate kinase</fullName>
    </submittedName>
</protein>
<keyword evidence="1" id="KW-0808">Transferase</keyword>
<dbReference type="PANTHER" id="PTHR10584:SF166">
    <property type="entry name" value="RIBOKINASE"/>
    <property type="match status" value="1"/>
</dbReference>
<dbReference type="Pfam" id="PF00294">
    <property type="entry name" value="PfkB"/>
    <property type="match status" value="2"/>
</dbReference>
<reference evidence="4 5" key="1">
    <citation type="submission" date="2015-10" db="EMBL/GenBank/DDBJ databases">
        <title>Draft genome sequence of pyrrolomycin-producing Streptomyces vitaminophilus.</title>
        <authorList>
            <person name="Graham D.E."/>
            <person name="Mahan K.M."/>
            <person name="Klingeman D.M."/>
            <person name="Hettich R.L."/>
            <person name="Parry R.J."/>
        </authorList>
    </citation>
    <scope>NUCLEOTIDE SEQUENCE [LARGE SCALE GENOMIC DNA]</scope>
    <source>
        <strain evidence="4 5">ATCC 31673</strain>
    </source>
</reference>
<dbReference type="PANTHER" id="PTHR10584">
    <property type="entry name" value="SUGAR KINASE"/>
    <property type="match status" value="1"/>
</dbReference>
<dbReference type="SUPFAM" id="SSF53613">
    <property type="entry name" value="Ribokinase-like"/>
    <property type="match status" value="1"/>
</dbReference>
<feature type="domain" description="Carbohydrate kinase PfkB" evidence="3">
    <location>
        <begin position="13"/>
        <end position="145"/>
    </location>
</feature>
<name>A0A0T6LR92_WENVI</name>
<evidence type="ECO:0000256" key="1">
    <source>
        <dbReference type="ARBA" id="ARBA00022679"/>
    </source>
</evidence>